<dbReference type="EMBL" id="JARJCM010000201">
    <property type="protein sequence ID" value="KAJ7022835.1"/>
    <property type="molecule type" value="Genomic_DNA"/>
</dbReference>
<feature type="compositionally biased region" description="Acidic residues" evidence="1">
    <location>
        <begin position="238"/>
        <end position="252"/>
    </location>
</feature>
<reference evidence="2" key="1">
    <citation type="submission" date="2023-03" db="EMBL/GenBank/DDBJ databases">
        <title>Massive genome expansion in bonnet fungi (Mycena s.s.) driven by repeated elements and novel gene families across ecological guilds.</title>
        <authorList>
            <consortium name="Lawrence Berkeley National Laboratory"/>
            <person name="Harder C.B."/>
            <person name="Miyauchi S."/>
            <person name="Viragh M."/>
            <person name="Kuo A."/>
            <person name="Thoen E."/>
            <person name="Andreopoulos B."/>
            <person name="Lu D."/>
            <person name="Skrede I."/>
            <person name="Drula E."/>
            <person name="Henrissat B."/>
            <person name="Morin E."/>
            <person name="Kohler A."/>
            <person name="Barry K."/>
            <person name="LaButti K."/>
            <person name="Morin E."/>
            <person name="Salamov A."/>
            <person name="Lipzen A."/>
            <person name="Mereny Z."/>
            <person name="Hegedus B."/>
            <person name="Baldrian P."/>
            <person name="Stursova M."/>
            <person name="Weitz H."/>
            <person name="Taylor A."/>
            <person name="Grigoriev I.V."/>
            <person name="Nagy L.G."/>
            <person name="Martin F."/>
            <person name="Kauserud H."/>
        </authorList>
    </citation>
    <scope>NUCLEOTIDE SEQUENCE</scope>
    <source>
        <strain evidence="2">CBHHK200</strain>
    </source>
</reference>
<accession>A0AAD6WRZ7</accession>
<feature type="compositionally biased region" description="Basic residues" evidence="1">
    <location>
        <begin position="261"/>
        <end position="270"/>
    </location>
</feature>
<proteinExistence type="predicted"/>
<feature type="region of interest" description="Disordered" evidence="1">
    <location>
        <begin position="67"/>
        <end position="328"/>
    </location>
</feature>
<evidence type="ECO:0000313" key="2">
    <source>
        <dbReference type="EMBL" id="KAJ7022835.1"/>
    </source>
</evidence>
<feature type="compositionally biased region" description="Basic and acidic residues" evidence="1">
    <location>
        <begin position="31"/>
        <end position="41"/>
    </location>
</feature>
<dbReference type="AlphaFoldDB" id="A0AAD6WRZ7"/>
<organism evidence="2 3">
    <name type="scientific">Mycena alexandri</name>
    <dbReference type="NCBI Taxonomy" id="1745969"/>
    <lineage>
        <taxon>Eukaryota</taxon>
        <taxon>Fungi</taxon>
        <taxon>Dikarya</taxon>
        <taxon>Basidiomycota</taxon>
        <taxon>Agaricomycotina</taxon>
        <taxon>Agaricomycetes</taxon>
        <taxon>Agaricomycetidae</taxon>
        <taxon>Agaricales</taxon>
        <taxon>Marasmiineae</taxon>
        <taxon>Mycenaceae</taxon>
        <taxon>Mycena</taxon>
    </lineage>
</organism>
<feature type="compositionally biased region" description="Basic and acidic residues" evidence="1">
    <location>
        <begin position="299"/>
        <end position="311"/>
    </location>
</feature>
<evidence type="ECO:0000256" key="1">
    <source>
        <dbReference type="SAM" id="MobiDB-lite"/>
    </source>
</evidence>
<feature type="region of interest" description="Disordered" evidence="1">
    <location>
        <begin position="1"/>
        <end position="41"/>
    </location>
</feature>
<protein>
    <submittedName>
        <fullName evidence="2">Uncharacterized protein</fullName>
    </submittedName>
</protein>
<keyword evidence="3" id="KW-1185">Reference proteome</keyword>
<gene>
    <name evidence="2" type="ORF">C8F04DRAFT_1272135</name>
</gene>
<feature type="compositionally biased region" description="Acidic residues" evidence="1">
    <location>
        <begin position="278"/>
        <end position="298"/>
    </location>
</feature>
<dbReference type="Proteomes" id="UP001218188">
    <property type="component" value="Unassembled WGS sequence"/>
</dbReference>
<feature type="compositionally biased region" description="Polar residues" evidence="1">
    <location>
        <begin position="188"/>
        <end position="198"/>
    </location>
</feature>
<feature type="compositionally biased region" description="Basic and acidic residues" evidence="1">
    <location>
        <begin position="115"/>
        <end position="133"/>
    </location>
</feature>
<name>A0AAD6WRZ7_9AGAR</name>
<evidence type="ECO:0000313" key="3">
    <source>
        <dbReference type="Proteomes" id="UP001218188"/>
    </source>
</evidence>
<feature type="compositionally biased region" description="Basic and acidic residues" evidence="1">
    <location>
        <begin position="212"/>
        <end position="225"/>
    </location>
</feature>
<comment type="caution">
    <text evidence="2">The sequence shown here is derived from an EMBL/GenBank/DDBJ whole genome shotgun (WGS) entry which is preliminary data.</text>
</comment>
<sequence>MSPNPFIDDRAEEVPNAEMNDSASDGGSDSEEARVRREDRELFKMPEIMATHEARLREEGPYRIPTLLLPSGAATPARHEDQLEDMPSRAPSPTIPLFPPVQMPGSRAPTPDCVPFHETDPRPHSFHETDPRPHSFTPSMDQMRQRTPLFSPDPNSRRPTPFITPSMDQMRQRTPVFFPDPDSCGPTPFSQRGDSQAPTPAIPQLRLQTPLFHDRAVPARSDYKNSKHPHSPASDPASEPDTDPDTEREDDERSTSSGPPPRKRVKKSHPRASAFLDLDAELSGADEDSDDPNEDEETLSDKEFLDDEPIHDVVPASSFRRVADDPDEGDELRAIARHYDDEAARDLAVPQQQLSQFN</sequence>
<feature type="compositionally biased region" description="Pro residues" evidence="1">
    <location>
        <begin position="93"/>
        <end position="102"/>
    </location>
</feature>